<evidence type="ECO:0000256" key="4">
    <source>
        <dbReference type="RuleBase" id="RU361153"/>
    </source>
</evidence>
<feature type="region of interest" description="Disordered" evidence="5">
    <location>
        <begin position="281"/>
        <end position="300"/>
    </location>
</feature>
<evidence type="ECO:0000313" key="8">
    <source>
        <dbReference type="Proteomes" id="UP001063166"/>
    </source>
</evidence>
<accession>A0A9P3PXV4</accession>
<keyword evidence="2 4" id="KW-0378">Hydrolase</keyword>
<comment type="similarity">
    <text evidence="1 4">Belongs to the glycosyl hydrolase 5 (cellulase A) family.</text>
</comment>
<evidence type="ECO:0000256" key="3">
    <source>
        <dbReference type="ARBA" id="ARBA00023295"/>
    </source>
</evidence>
<dbReference type="InterPro" id="IPR001547">
    <property type="entry name" value="Glyco_hydro_5"/>
</dbReference>
<dbReference type="GO" id="GO:0005576">
    <property type="term" value="C:extracellular region"/>
    <property type="evidence" value="ECO:0007669"/>
    <property type="project" value="TreeGrafter"/>
</dbReference>
<keyword evidence="8" id="KW-1185">Reference proteome</keyword>
<protein>
    <submittedName>
        <fullName evidence="7">Glycosyl hydrolase 5 (Cellulase A) family protein</fullName>
    </submittedName>
</protein>
<dbReference type="InterPro" id="IPR017853">
    <property type="entry name" value="GH"/>
</dbReference>
<feature type="domain" description="Glycoside hydrolase family 5" evidence="6">
    <location>
        <begin position="64"/>
        <end position="357"/>
    </location>
</feature>
<proteinExistence type="inferred from homology"/>
<dbReference type="SUPFAM" id="SSF51445">
    <property type="entry name" value="(Trans)glycosidases"/>
    <property type="match status" value="1"/>
</dbReference>
<evidence type="ECO:0000256" key="5">
    <source>
        <dbReference type="SAM" id="MobiDB-lite"/>
    </source>
</evidence>
<dbReference type="Pfam" id="PF00150">
    <property type="entry name" value="Cellulase"/>
    <property type="match status" value="1"/>
</dbReference>
<dbReference type="AlphaFoldDB" id="A0A9P3PXV4"/>
<dbReference type="GO" id="GO:0009251">
    <property type="term" value="P:glucan catabolic process"/>
    <property type="evidence" value="ECO:0007669"/>
    <property type="project" value="TreeGrafter"/>
</dbReference>
<dbReference type="EMBL" id="BRPK01000013">
    <property type="protein sequence ID" value="GLB43171.1"/>
    <property type="molecule type" value="Genomic_DNA"/>
</dbReference>
<dbReference type="PANTHER" id="PTHR31297:SF43">
    <property type="entry name" value="GLUCAN 1,3-BETA-GLUCOSIDASE 3"/>
    <property type="match status" value="1"/>
</dbReference>
<dbReference type="PANTHER" id="PTHR31297">
    <property type="entry name" value="GLUCAN ENDO-1,6-BETA-GLUCOSIDASE B"/>
    <property type="match status" value="1"/>
</dbReference>
<sequence>MLDISTNPTELLLCQYRKQRGVNLGSWFVLERWITDHPFRSAQAPAQSDLDVARGSNAKEILEEHWDNFIVEQDWAWIAERGMNAVRLPIGYYHLCGVDPSVLVGTPFQDFEYVFSGAWTRIVKAIESAGRYGLGVLIDLHAAPGKQNRDSHAGTSDPPKFFSDKRYRSHTIDVLCTLLKALVSHAESRSPPLTNLLGIELLNEPQPGTDYDLQTWYTSAIRHLRAIDPSIPLYLSECWRTHEYTSFVEKLSASLKQSLIVLDHHLYRCFTPEDIATPAREHARRLADPSSDTPRTLGQASERLGSHMGGLVVGEWSGALNPGSLTGAPGEQKEYVQAQLELYERSCAGWFFWTYKKQQAGDTGWSLRDAVGGGVFPEWVGMRRTREVVMDEERRAKVRDEERGKALAKHTQYWSQYGGKYEHWRFGEGFVKGWDAGYIFLDSNQDDPYGRVMELGFKGAWARRIARRYGKLYWEYEHGFTEGADAAKHDYLESYCS</sequence>
<comment type="caution">
    <text evidence="7">The sequence shown here is derived from an EMBL/GenBank/DDBJ whole genome shotgun (WGS) entry which is preliminary data.</text>
</comment>
<keyword evidence="3 4" id="KW-0326">Glycosidase</keyword>
<dbReference type="GO" id="GO:0009986">
    <property type="term" value="C:cell surface"/>
    <property type="evidence" value="ECO:0007669"/>
    <property type="project" value="TreeGrafter"/>
</dbReference>
<evidence type="ECO:0000256" key="1">
    <source>
        <dbReference type="ARBA" id="ARBA00005641"/>
    </source>
</evidence>
<dbReference type="Gene3D" id="3.20.20.80">
    <property type="entry name" value="Glycosidases"/>
    <property type="match status" value="1"/>
</dbReference>
<evidence type="ECO:0000256" key="2">
    <source>
        <dbReference type="ARBA" id="ARBA00022801"/>
    </source>
</evidence>
<feature type="compositionally biased region" description="Polar residues" evidence="5">
    <location>
        <begin position="290"/>
        <end position="299"/>
    </location>
</feature>
<dbReference type="GO" id="GO:0046557">
    <property type="term" value="F:glucan endo-1,6-beta-glucosidase activity"/>
    <property type="evidence" value="ECO:0007669"/>
    <property type="project" value="TreeGrafter"/>
</dbReference>
<gene>
    <name evidence="7" type="primary">EXG3</name>
    <name evidence="7" type="ORF">LshimejAT787_1300720</name>
</gene>
<organism evidence="7 8">
    <name type="scientific">Lyophyllum shimeji</name>
    <name type="common">Hon-shimeji</name>
    <name type="synonym">Tricholoma shimeji</name>
    <dbReference type="NCBI Taxonomy" id="47721"/>
    <lineage>
        <taxon>Eukaryota</taxon>
        <taxon>Fungi</taxon>
        <taxon>Dikarya</taxon>
        <taxon>Basidiomycota</taxon>
        <taxon>Agaricomycotina</taxon>
        <taxon>Agaricomycetes</taxon>
        <taxon>Agaricomycetidae</taxon>
        <taxon>Agaricales</taxon>
        <taxon>Tricholomatineae</taxon>
        <taxon>Lyophyllaceae</taxon>
        <taxon>Lyophyllum</taxon>
    </lineage>
</organism>
<evidence type="ECO:0000259" key="6">
    <source>
        <dbReference type="Pfam" id="PF00150"/>
    </source>
</evidence>
<dbReference type="InterPro" id="IPR050386">
    <property type="entry name" value="Glycosyl_hydrolase_5"/>
</dbReference>
<dbReference type="OrthoDB" id="1887033at2759"/>
<evidence type="ECO:0000313" key="7">
    <source>
        <dbReference type="EMBL" id="GLB43171.1"/>
    </source>
</evidence>
<name>A0A9P3PXV4_LYOSH</name>
<dbReference type="Proteomes" id="UP001063166">
    <property type="component" value="Unassembled WGS sequence"/>
</dbReference>
<reference evidence="7" key="1">
    <citation type="submission" date="2022-07" db="EMBL/GenBank/DDBJ databases">
        <title>The genome of Lyophyllum shimeji provides insight into the initial evolution of ectomycorrhizal fungal genome.</title>
        <authorList>
            <person name="Kobayashi Y."/>
            <person name="Shibata T."/>
            <person name="Hirakawa H."/>
            <person name="Shigenobu S."/>
            <person name="Nishiyama T."/>
            <person name="Yamada A."/>
            <person name="Hasebe M."/>
            <person name="Kawaguchi M."/>
        </authorList>
    </citation>
    <scope>NUCLEOTIDE SEQUENCE</scope>
    <source>
        <strain evidence="7">AT787</strain>
    </source>
</reference>